<evidence type="ECO:0000256" key="9">
    <source>
        <dbReference type="ARBA" id="ARBA00023136"/>
    </source>
</evidence>
<evidence type="ECO:0000256" key="1">
    <source>
        <dbReference type="ARBA" id="ARBA00004273"/>
    </source>
</evidence>
<dbReference type="GO" id="GO:0046933">
    <property type="term" value="F:proton-transporting ATP synthase activity, rotational mechanism"/>
    <property type="evidence" value="ECO:0007669"/>
    <property type="project" value="InterPro"/>
</dbReference>
<dbReference type="PANTHER" id="PTHR13822:SF7">
    <property type="entry name" value="ATP SYNTHASE SUBUNIT DELTA, MITOCHONDRIAL"/>
    <property type="match status" value="1"/>
</dbReference>
<keyword evidence="3" id="KW-0813">Transport</keyword>
<accession>L0AVR2</accession>
<reference evidence="11 12" key="1">
    <citation type="journal article" date="2012" name="BMC Genomics">
        <title>Comparative genomic analysis and phylogenetic position of Theileria equi.</title>
        <authorList>
            <person name="Kappmeyer L.S."/>
            <person name="Thiagarajan M."/>
            <person name="Herndon D.R."/>
            <person name="Ramsay J.D."/>
            <person name="Caler E."/>
            <person name="Djikeng A."/>
            <person name="Gillespie J.J."/>
            <person name="Lau A.O."/>
            <person name="Roalson E.H."/>
            <person name="Silva J.C."/>
            <person name="Silva M.G."/>
            <person name="Suarez C.E."/>
            <person name="Ueti M.W."/>
            <person name="Nene V.M."/>
            <person name="Mealey R.H."/>
            <person name="Knowles D.P."/>
            <person name="Brayton K.A."/>
        </authorList>
    </citation>
    <scope>NUCLEOTIDE SEQUENCE [LARGE SCALE GENOMIC DNA]</scope>
    <source>
        <strain evidence="11 12">WA</strain>
    </source>
</reference>
<gene>
    <name evidence="11" type="ORF">BEWA_019620</name>
</gene>
<dbReference type="Proteomes" id="UP000031512">
    <property type="component" value="Chromosome 1"/>
</dbReference>
<evidence type="ECO:0000256" key="8">
    <source>
        <dbReference type="ARBA" id="ARBA00023128"/>
    </source>
</evidence>
<dbReference type="InterPro" id="IPR020546">
    <property type="entry name" value="ATP_synth_F1_dsu/esu_N"/>
</dbReference>
<keyword evidence="6" id="KW-0809">Transit peptide</keyword>
<dbReference type="VEuPathDB" id="PiroplasmaDB:BEWA_019620"/>
<evidence type="ECO:0000256" key="6">
    <source>
        <dbReference type="ARBA" id="ARBA00022946"/>
    </source>
</evidence>
<dbReference type="Pfam" id="PF02823">
    <property type="entry name" value="ATP-synt_DE_N"/>
    <property type="match status" value="1"/>
</dbReference>
<keyword evidence="12" id="KW-1185">Reference proteome</keyword>
<dbReference type="KEGG" id="beq:BEWA_019620"/>
<dbReference type="InterPro" id="IPR001469">
    <property type="entry name" value="ATP_synth_F1_dsu/esu"/>
</dbReference>
<evidence type="ECO:0000313" key="12">
    <source>
        <dbReference type="Proteomes" id="UP000031512"/>
    </source>
</evidence>
<sequence>MLRVSKFLKFATNTVGNGLQLSLLSSHESFLTKFPIKSVTLPGSEGYFTVTQGHSPLLSTLKPGIISISAQDSNEVTKYFISSGFFVYRQSDNTNSAEVVGVEIVPLDHLDKERATSVLQEVLAESQNSSDPWAKVKSFLAQDLCSSIIKAVQ</sequence>
<dbReference type="eggNOG" id="KOG1758">
    <property type="taxonomic scope" value="Eukaryota"/>
</dbReference>
<organism evidence="11 12">
    <name type="scientific">Theileria equi strain WA</name>
    <dbReference type="NCBI Taxonomy" id="1537102"/>
    <lineage>
        <taxon>Eukaryota</taxon>
        <taxon>Sar</taxon>
        <taxon>Alveolata</taxon>
        <taxon>Apicomplexa</taxon>
        <taxon>Aconoidasida</taxon>
        <taxon>Piroplasmida</taxon>
        <taxon>Theileriidae</taxon>
        <taxon>Theileria</taxon>
    </lineage>
</organism>
<keyword evidence="5" id="KW-0999">Mitochondrion inner membrane</keyword>
<proteinExistence type="inferred from homology"/>
<keyword evidence="8" id="KW-0496">Mitochondrion</keyword>
<feature type="domain" description="ATP synthase F1 complex delta/epsilon subunit N-terminal" evidence="10">
    <location>
        <begin position="19"/>
        <end position="90"/>
    </location>
</feature>
<evidence type="ECO:0000313" key="11">
    <source>
        <dbReference type="EMBL" id="AFZ79116.1"/>
    </source>
</evidence>
<comment type="similarity">
    <text evidence="2">Belongs to the ATPase epsilon chain family.</text>
</comment>
<dbReference type="SUPFAM" id="SSF51344">
    <property type="entry name" value="Epsilon subunit of F1F0-ATP synthase N-terminal domain"/>
    <property type="match status" value="1"/>
</dbReference>
<evidence type="ECO:0000256" key="2">
    <source>
        <dbReference type="ARBA" id="ARBA00005712"/>
    </source>
</evidence>
<dbReference type="STRING" id="1537102.L0AVR2"/>
<dbReference type="GeneID" id="15803570"/>
<dbReference type="OrthoDB" id="270171at2759"/>
<dbReference type="GO" id="GO:0005743">
    <property type="term" value="C:mitochondrial inner membrane"/>
    <property type="evidence" value="ECO:0007669"/>
    <property type="project" value="UniProtKB-SubCell"/>
</dbReference>
<keyword evidence="4" id="KW-0375">Hydrogen ion transport</keyword>
<evidence type="ECO:0000256" key="7">
    <source>
        <dbReference type="ARBA" id="ARBA00023065"/>
    </source>
</evidence>
<comment type="subcellular location">
    <subcellularLocation>
        <location evidence="1">Mitochondrion inner membrane</location>
    </subcellularLocation>
</comment>
<dbReference type="RefSeq" id="XP_004828782.1">
    <property type="nucleotide sequence ID" value="XM_004828725.1"/>
</dbReference>
<keyword evidence="7" id="KW-0406">Ion transport</keyword>
<dbReference type="PANTHER" id="PTHR13822">
    <property type="entry name" value="ATP SYNTHASE DELTA/EPSILON CHAIN"/>
    <property type="match status" value="1"/>
</dbReference>
<protein>
    <submittedName>
        <fullName evidence="11">ATP synthase delta/epsilon chain, putative</fullName>
        <ecNumber evidence="11">3.6.3.14</ecNumber>
    </submittedName>
</protein>
<name>L0AVR2_THEEQ</name>
<dbReference type="EC" id="3.6.3.14" evidence="11"/>
<evidence type="ECO:0000259" key="10">
    <source>
        <dbReference type="Pfam" id="PF02823"/>
    </source>
</evidence>
<evidence type="ECO:0000256" key="5">
    <source>
        <dbReference type="ARBA" id="ARBA00022792"/>
    </source>
</evidence>
<evidence type="ECO:0000256" key="4">
    <source>
        <dbReference type="ARBA" id="ARBA00022781"/>
    </source>
</evidence>
<dbReference type="InterPro" id="IPR036771">
    <property type="entry name" value="ATPsynth_dsu/esu_N"/>
</dbReference>
<dbReference type="EMBL" id="CP001669">
    <property type="protein sequence ID" value="AFZ79116.1"/>
    <property type="molecule type" value="Genomic_DNA"/>
</dbReference>
<dbReference type="AlphaFoldDB" id="L0AVR2"/>
<evidence type="ECO:0000256" key="3">
    <source>
        <dbReference type="ARBA" id="ARBA00022448"/>
    </source>
</evidence>
<keyword evidence="9" id="KW-0472">Membrane</keyword>
<dbReference type="GO" id="GO:0045259">
    <property type="term" value="C:proton-transporting ATP synthase complex"/>
    <property type="evidence" value="ECO:0007669"/>
    <property type="project" value="InterPro"/>
</dbReference>
<dbReference type="CDD" id="cd12152">
    <property type="entry name" value="F1-ATPase_delta"/>
    <property type="match status" value="1"/>
</dbReference>
<dbReference type="GO" id="GO:0016787">
    <property type="term" value="F:hydrolase activity"/>
    <property type="evidence" value="ECO:0007669"/>
    <property type="project" value="UniProtKB-KW"/>
</dbReference>
<dbReference type="Gene3D" id="2.60.15.10">
    <property type="entry name" value="F0F1 ATP synthase delta/epsilon subunit, N-terminal"/>
    <property type="match status" value="1"/>
</dbReference>
<dbReference type="HAMAP" id="MF_00530">
    <property type="entry name" value="ATP_synth_epsil_bac"/>
    <property type="match status" value="1"/>
</dbReference>
<keyword evidence="11" id="KW-0378">Hydrolase</keyword>